<reference evidence="2" key="2">
    <citation type="submission" date="2015-05" db="EMBL/GenBank/DDBJ databases">
        <title>Complete genome sequence of Corynebacterium mustelae DSM 45274, isolated from various tissues of a male ferret with lethal sepsis.</title>
        <authorList>
            <person name="Ruckert C."/>
            <person name="Albersmeier A."/>
            <person name="Winkler A."/>
            <person name="Tauch A."/>
        </authorList>
    </citation>
    <scope>NUCLEOTIDE SEQUENCE [LARGE SCALE GENOMIC DNA]</scope>
    <source>
        <strain evidence="2">DSM 45274</strain>
    </source>
</reference>
<accession>A0A0G3GYU1</accession>
<gene>
    <name evidence="1" type="ORF">CMUST_01745</name>
</gene>
<dbReference type="KEGG" id="cmv:CMUST_01745"/>
<evidence type="ECO:0000313" key="1">
    <source>
        <dbReference type="EMBL" id="AKK04698.1"/>
    </source>
</evidence>
<evidence type="ECO:0000313" key="2">
    <source>
        <dbReference type="Proteomes" id="UP000035199"/>
    </source>
</evidence>
<protein>
    <submittedName>
        <fullName evidence="1">Uncharacterized protein</fullName>
    </submittedName>
</protein>
<proteinExistence type="predicted"/>
<dbReference type="PATRIC" id="fig|571915.4.peg.369"/>
<name>A0A0G3GYU1_9CORY</name>
<dbReference type="OrthoDB" id="4418218at2"/>
<dbReference type="EMBL" id="CP011542">
    <property type="protein sequence ID" value="AKK04698.1"/>
    <property type="molecule type" value="Genomic_DNA"/>
</dbReference>
<dbReference type="Proteomes" id="UP000035199">
    <property type="component" value="Chromosome"/>
</dbReference>
<sequence length="66" mass="7543">MSAFLIEYHRMGGNVTVQLFDSLSEATRARILRERQIDEEQVEVVVIAAANEEELRGSHSRYFMAA</sequence>
<dbReference type="AlphaFoldDB" id="A0A0G3GYU1"/>
<keyword evidence="2" id="KW-1185">Reference proteome</keyword>
<reference evidence="1 2" key="1">
    <citation type="journal article" date="2015" name="Genome Announc.">
        <title>Complete Genome Sequence of the Type Strain Corynebacterium mustelae DSM 45274, Isolated from Various Tissues of a Male Ferret with Lethal Sepsis.</title>
        <authorList>
            <person name="Ruckert C."/>
            <person name="Eimer J."/>
            <person name="Winkler A."/>
            <person name="Tauch A."/>
        </authorList>
    </citation>
    <scope>NUCLEOTIDE SEQUENCE [LARGE SCALE GENOMIC DNA]</scope>
    <source>
        <strain evidence="1 2">DSM 45274</strain>
    </source>
</reference>
<dbReference type="STRING" id="571915.CMUST_01745"/>
<dbReference type="RefSeq" id="WP_047261068.1">
    <property type="nucleotide sequence ID" value="NZ_CP011542.1"/>
</dbReference>
<organism evidence="1 2">
    <name type="scientific">Corynebacterium mustelae</name>
    <dbReference type="NCBI Taxonomy" id="571915"/>
    <lineage>
        <taxon>Bacteria</taxon>
        <taxon>Bacillati</taxon>
        <taxon>Actinomycetota</taxon>
        <taxon>Actinomycetes</taxon>
        <taxon>Mycobacteriales</taxon>
        <taxon>Corynebacteriaceae</taxon>
        <taxon>Corynebacterium</taxon>
    </lineage>
</organism>